<organism evidence="11 12">
    <name type="scientific">Isoptericola peretonis</name>
    <dbReference type="NCBI Taxonomy" id="2918523"/>
    <lineage>
        <taxon>Bacteria</taxon>
        <taxon>Bacillati</taxon>
        <taxon>Actinomycetota</taxon>
        <taxon>Actinomycetes</taxon>
        <taxon>Micrococcales</taxon>
        <taxon>Promicromonosporaceae</taxon>
        <taxon>Isoptericola</taxon>
    </lineage>
</organism>
<dbReference type="PANTHER" id="PTHR11705:SF143">
    <property type="entry name" value="SLL0236 PROTEIN"/>
    <property type="match status" value="1"/>
</dbReference>
<dbReference type="PANTHER" id="PTHR11705">
    <property type="entry name" value="PROTEASE FAMILY M14 CARBOXYPEPTIDASE A,B"/>
    <property type="match status" value="1"/>
</dbReference>
<protein>
    <submittedName>
        <fullName evidence="11">Peptidase M14</fullName>
    </submittedName>
</protein>
<dbReference type="InterPro" id="IPR000834">
    <property type="entry name" value="Peptidase_M14"/>
</dbReference>
<evidence type="ECO:0000256" key="2">
    <source>
        <dbReference type="ARBA" id="ARBA00005988"/>
    </source>
</evidence>
<dbReference type="SMART" id="SM00631">
    <property type="entry name" value="Zn_pept"/>
    <property type="match status" value="1"/>
</dbReference>
<sequence>MKLPRTVAVLATLTLAATTLTGTATAADDRPDGPGRGPDRDVPAAGPVSFAELARTAQRSAQQPGHGPGDTSGAIDMPRTYPFQPDLTVFPPADDDATDLNGTVGYDELAPRLTDLMESSDRVSTQVVGRSTAGRDLYLVTVTAPESRRETAQQSRWREEIRTSPDRAAGDTRLAAGYKTPLWISANIHGNEWEGTDAALQVIEDLAADDDPATAALLEDHRLYFSLTLNPDGRTVGTRATSLSLDANRDMITGATPESRSFVATAQALQPLYAADFHGYTGVLQVEPCGPPHGQNYEYDLFIPHGYAVARQVEDDVVAAAIPGNTYYDPANDEAVDENTGFIKIPYRDTPSGWDDYPPIFTAQYAAFLGATTSTVELPKRRTGPTTTPEDAVINTAVAKQTMTSMIDYLAEHDDAMLADQVEAFRRGLAGEPKDALTGDDVAAVPGPDEWKQHWDVVDDQDPVNLPRAYVIPVGDEQRSAADAEALVDQLLFHGIEVGTLVRTVRVDGTTYPRGSFVVDLHQPRRGLANALLDLGTDISAKVPSMYDISAWSLSSLWGATVDRVGSTTDRPVGRVVPLRHDPSDARVPRGARHVTFDVAGVEDYRALNALLEVDVPVWLLDDGRAVVGRADGRTVREVAREHDVPFEAATREELRDLDEAAELDDLTVAYAGTQDDLLSLTELGFDDLVRVTAAGIEAGAATGTTGLEGADVLWVGSSLPLPAGSAGRAAVQEWVDDGGSVVGRTAAAFGVAEAYGLVEGEAVSGTPGSNGIVGVDTASSSFLAAYPQDHAFVYPATWFTELGEATTAEQTYDTERPFLAGHWAAGSGADGPGAASGRAAVVSGEADSGARAVVFGTSVFFRTHPKGGLSQAAQALFWATSDD</sequence>
<gene>
    <name evidence="11" type="ORF">M1843_04110</name>
</gene>
<feature type="signal peptide" evidence="9">
    <location>
        <begin position="1"/>
        <end position="26"/>
    </location>
</feature>
<evidence type="ECO:0000256" key="6">
    <source>
        <dbReference type="ARBA" id="ARBA00023049"/>
    </source>
</evidence>
<keyword evidence="4" id="KW-0378">Hydrolase</keyword>
<dbReference type="RefSeq" id="WP_416342774.1">
    <property type="nucleotide sequence ID" value="NZ_JALQCY010000001.1"/>
</dbReference>
<comment type="cofactor">
    <cofactor evidence="1">
        <name>Zn(2+)</name>
        <dbReference type="ChEBI" id="CHEBI:29105"/>
    </cofactor>
</comment>
<dbReference type="Pfam" id="PF00246">
    <property type="entry name" value="Peptidase_M14"/>
    <property type="match status" value="1"/>
</dbReference>
<keyword evidence="12" id="KW-1185">Reference proteome</keyword>
<dbReference type="PROSITE" id="PS52035">
    <property type="entry name" value="PEPTIDASE_M14"/>
    <property type="match status" value="1"/>
</dbReference>
<evidence type="ECO:0000256" key="8">
    <source>
        <dbReference type="SAM" id="MobiDB-lite"/>
    </source>
</evidence>
<feature type="chain" id="PRO_5045248145" evidence="9">
    <location>
        <begin position="27"/>
        <end position="884"/>
    </location>
</feature>
<reference evidence="11 12" key="1">
    <citation type="submission" date="2022-02" db="EMBL/GenBank/DDBJ databases">
        <title>The car tank lid bacteriome: a reservoir of bacteria with potential in bioremediation of fuel.</title>
        <authorList>
            <person name="Vidal-Verdu A."/>
            <person name="Gomez-Martinez D."/>
            <person name="Latorre-Perez A."/>
            <person name="Pereto J."/>
            <person name="Porcar M."/>
        </authorList>
    </citation>
    <scope>NUCLEOTIDE SEQUENCE [LARGE SCALE GENOMIC DNA]</scope>
    <source>
        <strain evidence="11 12">4D.3</strain>
    </source>
</reference>
<evidence type="ECO:0000256" key="9">
    <source>
        <dbReference type="SAM" id="SignalP"/>
    </source>
</evidence>
<feature type="compositionally biased region" description="Basic and acidic residues" evidence="8">
    <location>
        <begin position="27"/>
        <end position="42"/>
    </location>
</feature>
<evidence type="ECO:0000259" key="10">
    <source>
        <dbReference type="PROSITE" id="PS52035"/>
    </source>
</evidence>
<evidence type="ECO:0000313" key="12">
    <source>
        <dbReference type="Proteomes" id="UP001651050"/>
    </source>
</evidence>
<evidence type="ECO:0000256" key="1">
    <source>
        <dbReference type="ARBA" id="ARBA00001947"/>
    </source>
</evidence>
<feature type="active site" description="Proton donor/acceptor" evidence="7">
    <location>
        <position position="377"/>
    </location>
</feature>
<feature type="region of interest" description="Disordered" evidence="8">
    <location>
        <begin position="24"/>
        <end position="103"/>
    </location>
</feature>
<evidence type="ECO:0000256" key="7">
    <source>
        <dbReference type="PROSITE-ProRule" id="PRU01379"/>
    </source>
</evidence>
<dbReference type="Gene3D" id="3.40.630.10">
    <property type="entry name" value="Zn peptidases"/>
    <property type="match status" value="1"/>
</dbReference>
<evidence type="ECO:0000256" key="5">
    <source>
        <dbReference type="ARBA" id="ARBA00022833"/>
    </source>
</evidence>
<feature type="domain" description="Peptidase M14" evidence="10">
    <location>
        <begin position="102"/>
        <end position="407"/>
    </location>
</feature>
<evidence type="ECO:0000313" key="11">
    <source>
        <dbReference type="EMBL" id="MCK9792932.1"/>
    </source>
</evidence>
<accession>A0ABT0J0C5</accession>
<proteinExistence type="inferred from homology"/>
<keyword evidence="6" id="KW-0482">Metalloprotease</keyword>
<evidence type="ECO:0000256" key="4">
    <source>
        <dbReference type="ARBA" id="ARBA00022801"/>
    </source>
</evidence>
<comment type="caution">
    <text evidence="11">The sequence shown here is derived from an EMBL/GenBank/DDBJ whole genome shotgun (WGS) entry which is preliminary data.</text>
</comment>
<keyword evidence="5" id="KW-0862">Zinc</keyword>
<evidence type="ECO:0000256" key="3">
    <source>
        <dbReference type="ARBA" id="ARBA00022670"/>
    </source>
</evidence>
<dbReference type="EMBL" id="JALQCY010000001">
    <property type="protein sequence ID" value="MCK9792932.1"/>
    <property type="molecule type" value="Genomic_DNA"/>
</dbReference>
<keyword evidence="9" id="KW-0732">Signal</keyword>
<dbReference type="SUPFAM" id="SSF53187">
    <property type="entry name" value="Zn-dependent exopeptidases"/>
    <property type="match status" value="1"/>
</dbReference>
<dbReference type="Proteomes" id="UP001651050">
    <property type="component" value="Unassembled WGS sequence"/>
</dbReference>
<comment type="similarity">
    <text evidence="2 7">Belongs to the peptidase M14 family.</text>
</comment>
<name>A0ABT0J0C5_9MICO</name>
<keyword evidence="3" id="KW-0645">Protease</keyword>